<keyword evidence="8" id="KW-0547">Nucleotide-binding</keyword>
<dbReference type="GO" id="GO:0000166">
    <property type="term" value="F:nucleotide binding"/>
    <property type="evidence" value="ECO:0007669"/>
    <property type="project" value="UniProtKB-KW"/>
</dbReference>
<keyword evidence="6 15" id="KW-0808">Transferase</keyword>
<evidence type="ECO:0000256" key="4">
    <source>
        <dbReference type="ARBA" id="ARBA00012557"/>
    </source>
</evidence>
<comment type="pathway">
    <text evidence="2">Protein modification; protein glycosylation.</text>
</comment>
<evidence type="ECO:0000256" key="2">
    <source>
        <dbReference type="ARBA" id="ARBA00004922"/>
    </source>
</evidence>
<comment type="similarity">
    <text evidence="3">Belongs to the glycosyltransferase 31 family. Beta3-Gal-T subfamily.</text>
</comment>
<evidence type="ECO:0000256" key="7">
    <source>
        <dbReference type="ARBA" id="ARBA00022692"/>
    </source>
</evidence>
<comment type="subcellular location">
    <subcellularLocation>
        <location evidence="1">Membrane</location>
        <topology evidence="1">Single-pass type II membrane protein</topology>
    </subcellularLocation>
</comment>
<dbReference type="InterPro" id="IPR003378">
    <property type="entry name" value="Fringe-like_glycosylTrfase"/>
</dbReference>
<evidence type="ECO:0000256" key="1">
    <source>
        <dbReference type="ARBA" id="ARBA00004606"/>
    </source>
</evidence>
<reference evidence="15 16" key="1">
    <citation type="journal article" date="2007" name="Nature">
        <title>Evolution of genes and genomes on the Drosophila phylogeny.</title>
        <authorList>
            <consortium name="Drosophila 12 Genomes Consortium"/>
            <person name="Clark A.G."/>
            <person name="Eisen M.B."/>
            <person name="Smith D.R."/>
            <person name="Bergman C.M."/>
            <person name="Oliver B."/>
            <person name="Markow T.A."/>
            <person name="Kaufman T.C."/>
            <person name="Kellis M."/>
            <person name="Gelbart W."/>
            <person name="Iyer V.N."/>
            <person name="Pollard D.A."/>
            <person name="Sackton T.B."/>
            <person name="Larracuente A.M."/>
            <person name="Singh N.D."/>
            <person name="Abad J.P."/>
            <person name="Abt D.N."/>
            <person name="Adryan B."/>
            <person name="Aguade M."/>
            <person name="Akashi H."/>
            <person name="Anderson W.W."/>
            <person name="Aquadro C.F."/>
            <person name="Ardell D.H."/>
            <person name="Arguello R."/>
            <person name="Artieri C.G."/>
            <person name="Barbash D.A."/>
            <person name="Barker D."/>
            <person name="Barsanti P."/>
            <person name="Batterham P."/>
            <person name="Batzoglou S."/>
            <person name="Begun D."/>
            <person name="Bhutkar A."/>
            <person name="Blanco E."/>
            <person name="Bosak S.A."/>
            <person name="Bradley R.K."/>
            <person name="Brand A.D."/>
            <person name="Brent M.R."/>
            <person name="Brooks A.N."/>
            <person name="Brown R.H."/>
            <person name="Butlin R.K."/>
            <person name="Caggese C."/>
            <person name="Calvi B.R."/>
            <person name="Bernardo de Carvalho A."/>
            <person name="Caspi A."/>
            <person name="Castrezana S."/>
            <person name="Celniker S.E."/>
            <person name="Chang J.L."/>
            <person name="Chapple C."/>
            <person name="Chatterji S."/>
            <person name="Chinwalla A."/>
            <person name="Civetta A."/>
            <person name="Clifton S.W."/>
            <person name="Comeron J.M."/>
            <person name="Costello J.C."/>
            <person name="Coyne J.A."/>
            <person name="Daub J."/>
            <person name="David R.G."/>
            <person name="Delcher A.L."/>
            <person name="Delehaunty K."/>
            <person name="Do C.B."/>
            <person name="Ebling H."/>
            <person name="Edwards K."/>
            <person name="Eickbush T."/>
            <person name="Evans J.D."/>
            <person name="Filipski A."/>
            <person name="Findeiss S."/>
            <person name="Freyhult E."/>
            <person name="Fulton L."/>
            <person name="Fulton R."/>
            <person name="Garcia A.C."/>
            <person name="Gardiner A."/>
            <person name="Garfield D.A."/>
            <person name="Garvin B.E."/>
            <person name="Gibson G."/>
            <person name="Gilbert D."/>
            <person name="Gnerre S."/>
            <person name="Godfrey J."/>
            <person name="Good R."/>
            <person name="Gotea V."/>
            <person name="Gravely B."/>
            <person name="Greenberg A.J."/>
            <person name="Griffiths-Jones S."/>
            <person name="Gross S."/>
            <person name="Guigo R."/>
            <person name="Gustafson E.A."/>
            <person name="Haerty W."/>
            <person name="Hahn M.W."/>
            <person name="Halligan D.L."/>
            <person name="Halpern A.L."/>
            <person name="Halter G.M."/>
            <person name="Han M.V."/>
            <person name="Heger A."/>
            <person name="Hillier L."/>
            <person name="Hinrichs A.S."/>
            <person name="Holmes I."/>
            <person name="Hoskins R.A."/>
            <person name="Hubisz M.J."/>
            <person name="Hultmark D."/>
            <person name="Huntley M.A."/>
            <person name="Jaffe D.B."/>
            <person name="Jagadeeshan S."/>
            <person name="Jeck W.R."/>
            <person name="Johnson J."/>
            <person name="Jones C.D."/>
            <person name="Jordan W.C."/>
            <person name="Karpen G.H."/>
            <person name="Kataoka E."/>
            <person name="Keightley P.D."/>
            <person name="Kheradpour P."/>
            <person name="Kirkness E.F."/>
            <person name="Koerich L.B."/>
            <person name="Kristiansen K."/>
            <person name="Kudrna D."/>
            <person name="Kulathinal R.J."/>
            <person name="Kumar S."/>
            <person name="Kwok R."/>
            <person name="Lander E."/>
            <person name="Langley C.H."/>
            <person name="Lapoint R."/>
            <person name="Lazzaro B.P."/>
            <person name="Lee S.J."/>
            <person name="Levesque L."/>
            <person name="Li R."/>
            <person name="Lin C.F."/>
            <person name="Lin M.F."/>
            <person name="Lindblad-Toh K."/>
            <person name="Llopart A."/>
            <person name="Long M."/>
            <person name="Low L."/>
            <person name="Lozovsky E."/>
            <person name="Lu J."/>
            <person name="Luo M."/>
            <person name="Machado C.A."/>
            <person name="Makalowski W."/>
            <person name="Marzo M."/>
            <person name="Matsuda M."/>
            <person name="Matzkin L."/>
            <person name="McAllister B."/>
            <person name="McBride C.S."/>
            <person name="McKernan B."/>
            <person name="McKernan K."/>
            <person name="Mendez-Lago M."/>
            <person name="Minx P."/>
            <person name="Mollenhauer M.U."/>
            <person name="Montooth K."/>
            <person name="Mount S.M."/>
            <person name="Mu X."/>
            <person name="Myers E."/>
            <person name="Negre B."/>
            <person name="Newfeld S."/>
            <person name="Nielsen R."/>
            <person name="Noor M.A."/>
            <person name="O'Grady P."/>
            <person name="Pachter L."/>
            <person name="Papaceit M."/>
            <person name="Parisi M.J."/>
            <person name="Parisi M."/>
            <person name="Parts L."/>
            <person name="Pedersen J.S."/>
            <person name="Pesole G."/>
            <person name="Phillippy A.M."/>
            <person name="Ponting C.P."/>
            <person name="Pop M."/>
            <person name="Porcelli D."/>
            <person name="Powell J.R."/>
            <person name="Prohaska S."/>
            <person name="Pruitt K."/>
            <person name="Puig M."/>
            <person name="Quesneville H."/>
            <person name="Ram K.R."/>
            <person name="Rand D."/>
            <person name="Rasmussen M.D."/>
            <person name="Reed L.K."/>
            <person name="Reenan R."/>
            <person name="Reily A."/>
            <person name="Remington K.A."/>
            <person name="Rieger T.T."/>
            <person name="Ritchie M.G."/>
            <person name="Robin C."/>
            <person name="Rogers Y.H."/>
            <person name="Rohde C."/>
            <person name="Rozas J."/>
            <person name="Rubenfield M.J."/>
            <person name="Ruiz A."/>
            <person name="Russo S."/>
            <person name="Salzberg S.L."/>
            <person name="Sanchez-Gracia A."/>
            <person name="Saranga D.J."/>
            <person name="Sato H."/>
            <person name="Schaeffer S.W."/>
            <person name="Schatz M.C."/>
            <person name="Schlenke T."/>
            <person name="Schwartz R."/>
            <person name="Segarra C."/>
            <person name="Singh R.S."/>
            <person name="Sirot L."/>
            <person name="Sirota M."/>
            <person name="Sisneros N.B."/>
            <person name="Smith C.D."/>
            <person name="Smith T.F."/>
            <person name="Spieth J."/>
            <person name="Stage D.E."/>
            <person name="Stark A."/>
            <person name="Stephan W."/>
            <person name="Strausberg R.L."/>
            <person name="Strempel S."/>
            <person name="Sturgill D."/>
            <person name="Sutton G."/>
            <person name="Sutton G.G."/>
            <person name="Tao W."/>
            <person name="Teichmann S."/>
            <person name="Tobari Y.N."/>
            <person name="Tomimura Y."/>
            <person name="Tsolas J.M."/>
            <person name="Valente V.L."/>
            <person name="Venter E."/>
            <person name="Venter J.C."/>
            <person name="Vicario S."/>
            <person name="Vieira F.G."/>
            <person name="Vilella A.J."/>
            <person name="Villasante A."/>
            <person name="Walenz B."/>
            <person name="Wang J."/>
            <person name="Wasserman M."/>
            <person name="Watts T."/>
            <person name="Wilson D."/>
            <person name="Wilson R.K."/>
            <person name="Wing R.A."/>
            <person name="Wolfner M.F."/>
            <person name="Wong A."/>
            <person name="Wong G.K."/>
            <person name="Wu C.I."/>
            <person name="Wu G."/>
            <person name="Yamamoto D."/>
            <person name="Yang H.P."/>
            <person name="Yang S.P."/>
            <person name="Yorke J.A."/>
            <person name="Yoshida K."/>
            <person name="Zdobnov E."/>
            <person name="Zhang P."/>
            <person name="Zhang Y."/>
            <person name="Zimin A.V."/>
            <person name="Baldwin J."/>
            <person name="Abdouelleil A."/>
            <person name="Abdulkadir J."/>
            <person name="Abebe A."/>
            <person name="Abera B."/>
            <person name="Abreu J."/>
            <person name="Acer S.C."/>
            <person name="Aftuck L."/>
            <person name="Alexander A."/>
            <person name="An P."/>
            <person name="Anderson E."/>
            <person name="Anderson S."/>
            <person name="Arachi H."/>
            <person name="Azer M."/>
            <person name="Bachantsang P."/>
            <person name="Barry A."/>
            <person name="Bayul T."/>
            <person name="Berlin A."/>
            <person name="Bessette D."/>
            <person name="Bloom T."/>
            <person name="Blye J."/>
            <person name="Boguslavskiy L."/>
            <person name="Bonnet C."/>
            <person name="Boukhgalter B."/>
            <person name="Bourzgui I."/>
            <person name="Brown A."/>
            <person name="Cahill P."/>
            <person name="Channer S."/>
            <person name="Cheshatsang Y."/>
            <person name="Chuda L."/>
            <person name="Citroen M."/>
            <person name="Collymore A."/>
            <person name="Cooke P."/>
            <person name="Costello M."/>
            <person name="D'Aco K."/>
            <person name="Daza R."/>
            <person name="De Haan G."/>
            <person name="DeGray S."/>
            <person name="DeMaso C."/>
            <person name="Dhargay N."/>
            <person name="Dooley K."/>
            <person name="Dooley E."/>
            <person name="Doricent M."/>
            <person name="Dorje P."/>
            <person name="Dorjee K."/>
            <person name="Dupes A."/>
            <person name="Elong R."/>
            <person name="Falk J."/>
            <person name="Farina A."/>
            <person name="Faro S."/>
            <person name="Ferguson D."/>
            <person name="Fisher S."/>
            <person name="Foley C.D."/>
            <person name="Franke A."/>
            <person name="Friedrich D."/>
            <person name="Gadbois L."/>
            <person name="Gearin G."/>
            <person name="Gearin C.R."/>
            <person name="Giannoukos G."/>
            <person name="Goode T."/>
            <person name="Graham J."/>
            <person name="Grandbois E."/>
            <person name="Grewal S."/>
            <person name="Gyaltsen K."/>
            <person name="Hafez N."/>
            <person name="Hagos B."/>
            <person name="Hall J."/>
            <person name="Henson C."/>
            <person name="Hollinger A."/>
            <person name="Honan T."/>
            <person name="Huard M.D."/>
            <person name="Hughes L."/>
            <person name="Hurhula B."/>
            <person name="Husby M.E."/>
            <person name="Kamat A."/>
            <person name="Kanga B."/>
            <person name="Kashin S."/>
            <person name="Khazanovich D."/>
            <person name="Kisner P."/>
            <person name="Lance K."/>
            <person name="Lara M."/>
            <person name="Lee W."/>
            <person name="Lennon N."/>
            <person name="Letendre F."/>
            <person name="LeVine R."/>
            <person name="Lipovsky A."/>
            <person name="Liu X."/>
            <person name="Liu J."/>
            <person name="Liu S."/>
            <person name="Lokyitsang T."/>
            <person name="Lokyitsang Y."/>
            <person name="Lubonja R."/>
            <person name="Lui A."/>
            <person name="MacDonald P."/>
            <person name="Magnisalis V."/>
            <person name="Maru K."/>
            <person name="Matthews C."/>
            <person name="McCusker W."/>
            <person name="McDonough S."/>
            <person name="Mehta T."/>
            <person name="Meldrim J."/>
            <person name="Meneus L."/>
            <person name="Mihai O."/>
            <person name="Mihalev A."/>
            <person name="Mihova T."/>
            <person name="Mittelman R."/>
            <person name="Mlenga V."/>
            <person name="Montmayeur A."/>
            <person name="Mulrain L."/>
            <person name="Navidi A."/>
            <person name="Naylor J."/>
            <person name="Negash T."/>
            <person name="Nguyen T."/>
            <person name="Nguyen N."/>
            <person name="Nicol R."/>
            <person name="Norbu C."/>
            <person name="Norbu N."/>
            <person name="Novod N."/>
            <person name="O'Neill B."/>
            <person name="Osman S."/>
            <person name="Markiewicz E."/>
            <person name="Oyono O.L."/>
            <person name="Patti C."/>
            <person name="Phunkhang P."/>
            <person name="Pierre F."/>
            <person name="Priest M."/>
            <person name="Raghuraman S."/>
            <person name="Rege F."/>
            <person name="Reyes R."/>
            <person name="Rise C."/>
            <person name="Rogov P."/>
            <person name="Ross K."/>
            <person name="Ryan E."/>
            <person name="Settipalli S."/>
            <person name="Shea T."/>
            <person name="Sherpa N."/>
            <person name="Shi L."/>
            <person name="Shih D."/>
            <person name="Sparrow T."/>
            <person name="Spaulding J."/>
            <person name="Stalker J."/>
            <person name="Stange-Thomann N."/>
            <person name="Stavropoulos S."/>
            <person name="Stone C."/>
            <person name="Strader C."/>
            <person name="Tesfaye S."/>
            <person name="Thomson T."/>
            <person name="Thoulutsang Y."/>
            <person name="Thoulutsang D."/>
            <person name="Topham K."/>
            <person name="Topping I."/>
            <person name="Tsamla T."/>
            <person name="Vassiliev H."/>
            <person name="Vo A."/>
            <person name="Wangchuk T."/>
            <person name="Wangdi T."/>
            <person name="Weiand M."/>
            <person name="Wilkinson J."/>
            <person name="Wilson A."/>
            <person name="Yadav S."/>
            <person name="Young G."/>
            <person name="Yu Q."/>
            <person name="Zembek L."/>
            <person name="Zhong D."/>
            <person name="Zimmer A."/>
            <person name="Zwirko Z."/>
            <person name="Jaffe D.B."/>
            <person name="Alvarez P."/>
            <person name="Brockman W."/>
            <person name="Butler J."/>
            <person name="Chin C."/>
            <person name="Gnerre S."/>
            <person name="Grabherr M."/>
            <person name="Kleber M."/>
            <person name="Mauceli E."/>
            <person name="MacCallum I."/>
        </authorList>
    </citation>
    <scope>NUCLEOTIDE SEQUENCE [LARGE SCALE GENOMIC DNA]</scope>
    <source>
        <strain evidence="16">Tucson 15081-1352.22</strain>
    </source>
</reference>
<gene>
    <name evidence="15" type="primary">Dmoj\GI17445</name>
    <name evidence="15" type="ORF">Dmoj_GI17445</name>
</gene>
<feature type="region of interest" description="Disordered" evidence="12">
    <location>
        <begin position="107"/>
        <end position="128"/>
    </location>
</feature>
<dbReference type="EC" id="2.4.1.122" evidence="4"/>
<feature type="domain" description="Fringe-like glycosyltransferase" evidence="14">
    <location>
        <begin position="85"/>
        <end position="218"/>
    </location>
</feature>
<evidence type="ECO:0000256" key="11">
    <source>
        <dbReference type="ARBA" id="ARBA00023136"/>
    </source>
</evidence>
<dbReference type="AlphaFoldDB" id="B4KF97"/>
<evidence type="ECO:0000313" key="15">
    <source>
        <dbReference type="EMBL" id="EDW11997.2"/>
    </source>
</evidence>
<dbReference type="Gene3D" id="3.90.550.50">
    <property type="match status" value="1"/>
</dbReference>
<dbReference type="PANTHER" id="PTHR23033">
    <property type="entry name" value="BETA1,3-GALACTOSYLTRANSFERASE"/>
    <property type="match status" value="1"/>
</dbReference>
<evidence type="ECO:0000256" key="5">
    <source>
        <dbReference type="ARBA" id="ARBA00022676"/>
    </source>
</evidence>
<evidence type="ECO:0000256" key="9">
    <source>
        <dbReference type="ARBA" id="ARBA00022968"/>
    </source>
</evidence>
<dbReference type="GO" id="GO:0016020">
    <property type="term" value="C:membrane"/>
    <property type="evidence" value="ECO:0007669"/>
    <property type="project" value="UniProtKB-SubCell"/>
</dbReference>
<dbReference type="OrthoDB" id="414175at2759"/>
<keyword evidence="11 13" id="KW-0472">Membrane</keyword>
<dbReference type="GO" id="GO:0016263">
    <property type="term" value="F:glycoprotein-N-acetylgalactosamine 3-beta-galactosyltransferase activity"/>
    <property type="evidence" value="ECO:0007669"/>
    <property type="project" value="UniProtKB-EC"/>
</dbReference>
<proteinExistence type="inferred from homology"/>
<dbReference type="eggNOG" id="KOG2246">
    <property type="taxonomic scope" value="Eukaryota"/>
</dbReference>
<dbReference type="Pfam" id="PF02434">
    <property type="entry name" value="Fringe"/>
    <property type="match status" value="1"/>
</dbReference>
<dbReference type="KEGG" id="dmo:Dmoj_GI17445"/>
<protein>
    <recommendedName>
        <fullName evidence="4">N-acetylgalactosaminide beta-1,3-galactosyltransferase</fullName>
        <ecNumber evidence="4">2.4.1.122</ecNumber>
    </recommendedName>
</protein>
<dbReference type="InParanoid" id="B4KF97"/>
<evidence type="ECO:0000256" key="6">
    <source>
        <dbReference type="ARBA" id="ARBA00022679"/>
    </source>
</evidence>
<feature type="compositionally biased region" description="Low complexity" evidence="12">
    <location>
        <begin position="117"/>
        <end position="128"/>
    </location>
</feature>
<evidence type="ECO:0000256" key="13">
    <source>
        <dbReference type="SAM" id="Phobius"/>
    </source>
</evidence>
<evidence type="ECO:0000313" key="16">
    <source>
        <dbReference type="Proteomes" id="UP000009192"/>
    </source>
</evidence>
<accession>B4KF97</accession>
<dbReference type="PANTHER" id="PTHR23033:SF14">
    <property type="entry name" value="GLYCOPROTEIN-N-ACETYLGALACTOSAMINE 3-BETA-GALACTOSYLTRANSFERASE 1-RELATED"/>
    <property type="match status" value="1"/>
</dbReference>
<sequence>MYKHVVKQQEQRLHLLLMLLLGLIFGGCISRLLQLARREFSSNGSASTDASSNGQTAHTLYRWRMPSDHNGSQRILCMVTVRPVGKKRQVHIENTWGKRCHKLLILNGNKNQQPNNSSRSSSTTRWSSSSISWGRTREYLHHVYTHYHGQYDWFLMVTDETYVIMENLQHLLIDYSPELPIYFDSFTYTQKENHTRGGSGGNLFSREALHRFVTLGHGNSTICSSHNYGLKHVEIARCFRNVGVTLGSSSDAHGLPLFVNKLVNITLGCCSKSAITFNCVTIKCFYVMEYMVYKLRPFGLS</sequence>
<dbReference type="EMBL" id="CH933807">
    <property type="protein sequence ID" value="EDW11997.2"/>
    <property type="molecule type" value="Genomic_DNA"/>
</dbReference>
<keyword evidence="9" id="KW-0735">Signal-anchor</keyword>
<organism evidence="15 16">
    <name type="scientific">Drosophila mojavensis</name>
    <name type="common">Fruit fly</name>
    <dbReference type="NCBI Taxonomy" id="7230"/>
    <lineage>
        <taxon>Eukaryota</taxon>
        <taxon>Metazoa</taxon>
        <taxon>Ecdysozoa</taxon>
        <taxon>Arthropoda</taxon>
        <taxon>Hexapoda</taxon>
        <taxon>Insecta</taxon>
        <taxon>Pterygota</taxon>
        <taxon>Neoptera</taxon>
        <taxon>Endopterygota</taxon>
        <taxon>Diptera</taxon>
        <taxon>Brachycera</taxon>
        <taxon>Muscomorpha</taxon>
        <taxon>Ephydroidea</taxon>
        <taxon>Drosophilidae</taxon>
        <taxon>Drosophila</taxon>
    </lineage>
</organism>
<evidence type="ECO:0000256" key="8">
    <source>
        <dbReference type="ARBA" id="ARBA00022741"/>
    </source>
</evidence>
<feature type="transmembrane region" description="Helical" evidence="13">
    <location>
        <begin position="12"/>
        <end position="33"/>
    </location>
</feature>
<dbReference type="PROSITE" id="PS51257">
    <property type="entry name" value="PROKAR_LIPOPROTEIN"/>
    <property type="match status" value="1"/>
</dbReference>
<dbReference type="HOGENOM" id="CLU_035857_5_0_1"/>
<evidence type="ECO:0000256" key="10">
    <source>
        <dbReference type="ARBA" id="ARBA00022989"/>
    </source>
</evidence>
<evidence type="ECO:0000259" key="14">
    <source>
        <dbReference type="Pfam" id="PF02434"/>
    </source>
</evidence>
<evidence type="ECO:0000256" key="3">
    <source>
        <dbReference type="ARBA" id="ARBA00006462"/>
    </source>
</evidence>
<name>B4KF97_DROMO</name>
<keyword evidence="16" id="KW-1185">Reference proteome</keyword>
<dbReference type="InterPro" id="IPR026050">
    <property type="entry name" value="C1GALT1/C1GALT1_chp1"/>
</dbReference>
<evidence type="ECO:0000256" key="12">
    <source>
        <dbReference type="SAM" id="MobiDB-lite"/>
    </source>
</evidence>
<keyword evidence="5 15" id="KW-0328">Glycosyltransferase</keyword>
<keyword evidence="7 13" id="KW-0812">Transmembrane</keyword>
<dbReference type="Proteomes" id="UP000009192">
    <property type="component" value="Unassembled WGS sequence"/>
</dbReference>
<keyword evidence="10 13" id="KW-1133">Transmembrane helix</keyword>